<feature type="signal peptide" evidence="2">
    <location>
        <begin position="1"/>
        <end position="27"/>
    </location>
</feature>
<sequence length="250" mass="28916">MSTLQIFFLILLNFSTIFIFKIPTASSTSTQDLDINLERIKREIKENTSKNTTNSEEKENVNDRYGKYLAQRKRILEKDDKEMEKFESTTTASVQHKEKDEEQAVDEGLQPSIIRPPAVENGYVESPVYQRQQLQYPYYYQNYQPYQYPNYGYCGNNQQYYYQTPSYYYPYYGTSYYQQPSWRGGNMPGNLFNLGLGGGFNIGPPGGGIGVGTGLDVNLKFLFKRPRNVTKLSSKIGHFMLLFIYSVGQH</sequence>
<comment type="caution">
    <text evidence="3">The sequence shown here is derived from an EMBL/GenBank/DDBJ whole genome shotgun (WGS) entry which is preliminary data.</text>
</comment>
<proteinExistence type="predicted"/>
<organism evidence="3 4">
    <name type="scientific">Meloidogyne enterolobii</name>
    <name type="common">Root-knot nematode worm</name>
    <name type="synonym">Meloidogyne mayaguensis</name>
    <dbReference type="NCBI Taxonomy" id="390850"/>
    <lineage>
        <taxon>Eukaryota</taxon>
        <taxon>Metazoa</taxon>
        <taxon>Ecdysozoa</taxon>
        <taxon>Nematoda</taxon>
        <taxon>Chromadorea</taxon>
        <taxon>Rhabditida</taxon>
        <taxon>Tylenchina</taxon>
        <taxon>Tylenchomorpha</taxon>
        <taxon>Tylenchoidea</taxon>
        <taxon>Meloidogynidae</taxon>
        <taxon>Meloidogyninae</taxon>
        <taxon>Meloidogyne</taxon>
    </lineage>
</organism>
<evidence type="ECO:0000256" key="1">
    <source>
        <dbReference type="SAM" id="MobiDB-lite"/>
    </source>
</evidence>
<evidence type="ECO:0000256" key="2">
    <source>
        <dbReference type="SAM" id="SignalP"/>
    </source>
</evidence>
<dbReference type="AlphaFoldDB" id="A0A6V7UMH1"/>
<keyword evidence="2" id="KW-0732">Signal</keyword>
<gene>
    <name evidence="3" type="ORF">MENT_LOCUS15023</name>
</gene>
<protein>
    <submittedName>
        <fullName evidence="3">Uncharacterized protein</fullName>
    </submittedName>
</protein>
<evidence type="ECO:0000313" key="3">
    <source>
        <dbReference type="EMBL" id="CAD2161736.1"/>
    </source>
</evidence>
<feature type="chain" id="PRO_5028143099" evidence="2">
    <location>
        <begin position="28"/>
        <end position="250"/>
    </location>
</feature>
<dbReference type="EMBL" id="CAJEWN010000087">
    <property type="protein sequence ID" value="CAD2161736.1"/>
    <property type="molecule type" value="Genomic_DNA"/>
</dbReference>
<feature type="region of interest" description="Disordered" evidence="1">
    <location>
        <begin position="82"/>
        <end position="109"/>
    </location>
</feature>
<evidence type="ECO:0000313" key="4">
    <source>
        <dbReference type="Proteomes" id="UP000580250"/>
    </source>
</evidence>
<dbReference type="Proteomes" id="UP000580250">
    <property type="component" value="Unassembled WGS sequence"/>
</dbReference>
<reference evidence="3 4" key="1">
    <citation type="submission" date="2020-08" db="EMBL/GenBank/DDBJ databases">
        <authorList>
            <person name="Koutsovoulos G."/>
            <person name="Danchin GJ E."/>
        </authorList>
    </citation>
    <scope>NUCLEOTIDE SEQUENCE [LARGE SCALE GENOMIC DNA]</scope>
</reference>
<name>A0A6V7UMH1_MELEN</name>
<accession>A0A6V7UMH1</accession>